<comment type="caution">
    <text evidence="5">The sequence shown here is derived from an EMBL/GenBank/DDBJ whole genome shotgun (WGS) entry which is preliminary data.</text>
</comment>
<proteinExistence type="predicted"/>
<dbReference type="Pfam" id="PF09136">
    <property type="entry name" value="Glucodextran_B"/>
    <property type="match status" value="1"/>
</dbReference>
<feature type="compositionally biased region" description="Polar residues" evidence="2">
    <location>
        <begin position="45"/>
        <end position="63"/>
    </location>
</feature>
<keyword evidence="3" id="KW-0732">Signal</keyword>
<dbReference type="Proteomes" id="UP000824071">
    <property type="component" value="Unassembled WGS sequence"/>
</dbReference>
<reference evidence="5" key="2">
    <citation type="journal article" date="2021" name="PeerJ">
        <title>Extensive microbial diversity within the chicken gut microbiome revealed by metagenomics and culture.</title>
        <authorList>
            <person name="Gilroy R."/>
            <person name="Ravi A."/>
            <person name="Getino M."/>
            <person name="Pursley I."/>
            <person name="Horton D.L."/>
            <person name="Alikhan N.F."/>
            <person name="Baker D."/>
            <person name="Gharbi K."/>
            <person name="Hall N."/>
            <person name="Watson M."/>
            <person name="Adriaenssens E.M."/>
            <person name="Foster-Nyarko E."/>
            <person name="Jarju S."/>
            <person name="Secka A."/>
            <person name="Antonio M."/>
            <person name="Oren A."/>
            <person name="Chaudhuri R.R."/>
            <person name="La Ragione R."/>
            <person name="Hildebrand F."/>
            <person name="Pallen M.J."/>
        </authorList>
    </citation>
    <scope>NUCLEOTIDE SEQUENCE</scope>
    <source>
        <strain evidence="5">ChiGjej1B1-19959</strain>
    </source>
</reference>
<dbReference type="PANTHER" id="PTHR30404">
    <property type="entry name" value="N-ACETYLMURAMOYL-L-ALANINE AMIDASE"/>
    <property type="match status" value="1"/>
</dbReference>
<dbReference type="EMBL" id="DVMW01000012">
    <property type="protein sequence ID" value="HIU35290.1"/>
    <property type="molecule type" value="Genomic_DNA"/>
</dbReference>
<reference evidence="5" key="1">
    <citation type="submission" date="2020-10" db="EMBL/GenBank/DDBJ databases">
        <authorList>
            <person name="Gilroy R."/>
        </authorList>
    </citation>
    <scope>NUCLEOTIDE SEQUENCE</scope>
    <source>
        <strain evidence="5">ChiGjej1B1-19959</strain>
    </source>
</reference>
<dbReference type="Pfam" id="PF01520">
    <property type="entry name" value="Amidase_3"/>
    <property type="match status" value="1"/>
</dbReference>
<dbReference type="GO" id="GO:0009253">
    <property type="term" value="P:peptidoglycan catabolic process"/>
    <property type="evidence" value="ECO:0007669"/>
    <property type="project" value="InterPro"/>
</dbReference>
<dbReference type="SMART" id="SM00646">
    <property type="entry name" value="Ami_3"/>
    <property type="match status" value="1"/>
</dbReference>
<dbReference type="InterPro" id="IPR013783">
    <property type="entry name" value="Ig-like_fold"/>
</dbReference>
<dbReference type="GO" id="GO:0008745">
    <property type="term" value="F:N-acetylmuramoyl-L-alanine amidase activity"/>
    <property type="evidence" value="ECO:0007669"/>
    <property type="project" value="InterPro"/>
</dbReference>
<dbReference type="GO" id="GO:0030288">
    <property type="term" value="C:outer membrane-bounded periplasmic space"/>
    <property type="evidence" value="ECO:0007669"/>
    <property type="project" value="TreeGrafter"/>
</dbReference>
<accession>A0A9D1LD99</accession>
<dbReference type="Gene3D" id="3.40.630.40">
    <property type="entry name" value="Zn-dependent exopeptidases"/>
    <property type="match status" value="1"/>
</dbReference>
<feature type="region of interest" description="Disordered" evidence="2">
    <location>
        <begin position="42"/>
        <end position="63"/>
    </location>
</feature>
<evidence type="ECO:0000313" key="5">
    <source>
        <dbReference type="EMBL" id="HIU35290.1"/>
    </source>
</evidence>
<sequence length="666" mass="70968">MRKPLVMRILAAVLLLALSAPIALGALFCRVAPAAPAAAPETEDVQTTAAPETTSGPSAALTVTSPESASVTVEIPYVTFRGTCAPEYPLTVNGETVPVAADGSFSYDCPLSPGDNTVTVVNAQTTLTYQVRYALEVIRSVSPAKSTALGGGMKLEVTAEALEGAAVSAKLNGKTVKLSPVANTGDGSGFVEYSGTFTAPAAAYNVQKLGTIRFTGTYQGYSQTVNGASVTVNKITYPKVEIDTSQGEVKPPVVSGDGLVELLSPSADHGLGKARVVRMTLDYVETCPGETADDKSSPLCSPFLKGTVDYVSGSATYDGDLYYITQSGYKVKAEESESFDGYVLPSNTISVHKCTTSGDTDLVLTMNWKAPFISELKEQSYYKGYAGRVFNVTDSTARYIDFKFYYTNACEGSFDFSGSNVVSSAEWVNIGQNGTATLRVHLKNRGDFYGYRAYYASDNRLVISFRNRPSSVSGAVVALDPGHGGRDPGAIGVNGMHESEVNLRISALVKQKLEAAGVRVVIFRTGDQTLELEDRQAKARQSGANVFVCLHNNSSSSSSASGTEVYYYRAFSQPLAASIHAQLVTAWQEIYKNDAAMRKKIVPSDGGVRFYPFQVTRIEECPAVLVECGYLSNAKECSALALPANQDRLAKAVSDGILRYLQANCA</sequence>
<name>A0A9D1LD99_9FIRM</name>
<feature type="chain" id="PRO_5038505843" evidence="3">
    <location>
        <begin position="26"/>
        <end position="666"/>
    </location>
</feature>
<feature type="domain" description="MurNAc-LAA" evidence="4">
    <location>
        <begin position="536"/>
        <end position="658"/>
    </location>
</feature>
<dbReference type="SUPFAM" id="SSF53187">
    <property type="entry name" value="Zn-dependent exopeptidases"/>
    <property type="match status" value="1"/>
</dbReference>
<dbReference type="PANTHER" id="PTHR30404:SF0">
    <property type="entry name" value="N-ACETYLMURAMOYL-L-ALANINE AMIDASE AMIC"/>
    <property type="match status" value="1"/>
</dbReference>
<evidence type="ECO:0000313" key="6">
    <source>
        <dbReference type="Proteomes" id="UP000824071"/>
    </source>
</evidence>
<dbReference type="InterPro" id="IPR002508">
    <property type="entry name" value="MurNAc-LAA_cat"/>
</dbReference>
<dbReference type="AlphaFoldDB" id="A0A9D1LD99"/>
<dbReference type="CDD" id="cd02696">
    <property type="entry name" value="MurNAc-LAA"/>
    <property type="match status" value="1"/>
</dbReference>
<dbReference type="Gene3D" id="2.60.40.10">
    <property type="entry name" value="Immunoglobulins"/>
    <property type="match status" value="1"/>
</dbReference>
<keyword evidence="1" id="KW-0378">Hydrolase</keyword>
<feature type="signal peptide" evidence="3">
    <location>
        <begin position="1"/>
        <end position="25"/>
    </location>
</feature>
<evidence type="ECO:0000256" key="3">
    <source>
        <dbReference type="SAM" id="SignalP"/>
    </source>
</evidence>
<evidence type="ECO:0000256" key="1">
    <source>
        <dbReference type="ARBA" id="ARBA00022801"/>
    </source>
</evidence>
<evidence type="ECO:0000256" key="2">
    <source>
        <dbReference type="SAM" id="MobiDB-lite"/>
    </source>
</evidence>
<gene>
    <name evidence="5" type="ORF">IAC53_01605</name>
</gene>
<evidence type="ECO:0000259" key="4">
    <source>
        <dbReference type="SMART" id="SM00646"/>
    </source>
</evidence>
<protein>
    <submittedName>
        <fullName evidence="5">N-acetylmuramoyl-L-alanine amidase</fullName>
    </submittedName>
</protein>
<dbReference type="InterPro" id="IPR050695">
    <property type="entry name" value="N-acetylmuramoyl_amidase_3"/>
</dbReference>
<organism evidence="5 6">
    <name type="scientific">Candidatus Fimenecus excrementigallinarum</name>
    <dbReference type="NCBI Taxonomy" id="2840816"/>
    <lineage>
        <taxon>Bacteria</taxon>
        <taxon>Bacillati</taxon>
        <taxon>Bacillota</taxon>
        <taxon>Clostridia</taxon>
        <taxon>Candidatus Fimenecus</taxon>
    </lineage>
</organism>